<dbReference type="eggNOG" id="COG1215">
    <property type="taxonomic scope" value="Bacteria"/>
</dbReference>
<dbReference type="OrthoDB" id="9815829at2"/>
<dbReference type="InterPro" id="IPR001173">
    <property type="entry name" value="Glyco_trans_2-like"/>
</dbReference>
<evidence type="ECO:0000313" key="3">
    <source>
        <dbReference type="Proteomes" id="UP000000852"/>
    </source>
</evidence>
<dbReference type="EMBL" id="CP001681">
    <property type="protein sequence ID" value="ACU02373.1"/>
    <property type="molecule type" value="Genomic_DNA"/>
</dbReference>
<reference evidence="2 3" key="1">
    <citation type="journal article" date="2009" name="Stand. Genomic Sci.">
        <title>Complete genome sequence of Pedobacter heparinus type strain (HIM 762-3).</title>
        <authorList>
            <person name="Han C."/>
            <person name="Spring S."/>
            <person name="Lapidus A."/>
            <person name="Del Rio T.G."/>
            <person name="Tice H."/>
            <person name="Copeland A."/>
            <person name="Cheng J.F."/>
            <person name="Lucas S."/>
            <person name="Chen F."/>
            <person name="Nolan M."/>
            <person name="Bruce D."/>
            <person name="Goodwin L."/>
            <person name="Pitluck S."/>
            <person name="Ivanova N."/>
            <person name="Mavromatis K."/>
            <person name="Mikhailova N."/>
            <person name="Pati A."/>
            <person name="Chen A."/>
            <person name="Palaniappan K."/>
            <person name="Land M."/>
            <person name="Hauser L."/>
            <person name="Chang Y.J."/>
            <person name="Jeffries C.C."/>
            <person name="Saunders E."/>
            <person name="Chertkov O."/>
            <person name="Brettin T."/>
            <person name="Goker M."/>
            <person name="Rohde M."/>
            <person name="Bristow J."/>
            <person name="Eisen J.A."/>
            <person name="Markowitz V."/>
            <person name="Hugenholtz P."/>
            <person name="Kyrpides N.C."/>
            <person name="Klenk H.P."/>
            <person name="Detter J.C."/>
        </authorList>
    </citation>
    <scope>NUCLEOTIDE SEQUENCE [LARGE SCALE GENOMIC DNA]</scope>
    <source>
        <strain evidence="3">ATCC 13125 / DSM 2366 / CIP 104194 / JCM 7457 / NBRC 12017 / NCIMB 9290 / NRRL B-14731 / HIM 762-3</strain>
    </source>
</reference>
<dbReference type="PANTHER" id="PTHR22916:SF3">
    <property type="entry name" value="UDP-GLCNAC:BETAGAL BETA-1,3-N-ACETYLGLUCOSAMINYLTRANSFERASE-LIKE PROTEIN 1"/>
    <property type="match status" value="1"/>
</dbReference>
<dbReference type="STRING" id="485917.Phep_0147"/>
<dbReference type="CDD" id="cd00761">
    <property type="entry name" value="Glyco_tranf_GTA_type"/>
    <property type="match status" value="1"/>
</dbReference>
<organism evidence="2 3">
    <name type="scientific">Pedobacter heparinus (strain ATCC 13125 / DSM 2366 / CIP 104194 / JCM 7457 / NBRC 12017 / NCIMB 9290 / NRRL B-14731 / HIM 762-3)</name>
    <dbReference type="NCBI Taxonomy" id="485917"/>
    <lineage>
        <taxon>Bacteria</taxon>
        <taxon>Pseudomonadati</taxon>
        <taxon>Bacteroidota</taxon>
        <taxon>Sphingobacteriia</taxon>
        <taxon>Sphingobacteriales</taxon>
        <taxon>Sphingobacteriaceae</taxon>
        <taxon>Pedobacter</taxon>
    </lineage>
</organism>
<dbReference type="SUPFAM" id="SSF53448">
    <property type="entry name" value="Nucleotide-diphospho-sugar transferases"/>
    <property type="match status" value="1"/>
</dbReference>
<evidence type="ECO:0000313" key="2">
    <source>
        <dbReference type="EMBL" id="ACU02373.1"/>
    </source>
</evidence>
<sequence length="338" mass="39317">MAPKITVFMAAYNAANYINESIKSILSQTFTDFELLIVNDGSTDETVQLVLEFNDSRIRLVHNDKNRGLVYTRNVALKEARGEYLAILDSDDIALPNRLELQYRFLQENPGYALCGGHGKVIDKDGKLLDDNRLIVPTGNEHIKMTLLFINTYVNSTVMYKTTVLKELHGYKDFAPAEDYELFIRIAEKYPVDNLDEVLVKYRDHESNTSVLHADTSWTKLYEIKKIQLTNLQIQPEKRLTDALYSILMWSYNSDLSDYLYLFTKLKYANRALNKYPIIPFEKMLFNYWFKIIYTKKAKMNALPLLLNKHLFSWSFVTSRQLRKAFKLSIKGIGRLSK</sequence>
<dbReference type="InterPro" id="IPR029044">
    <property type="entry name" value="Nucleotide-diphossugar_trans"/>
</dbReference>
<dbReference type="PANTHER" id="PTHR22916">
    <property type="entry name" value="GLYCOSYLTRANSFERASE"/>
    <property type="match status" value="1"/>
</dbReference>
<dbReference type="KEGG" id="phe:Phep_0147"/>
<feature type="domain" description="Glycosyltransferase 2-like" evidence="1">
    <location>
        <begin position="6"/>
        <end position="141"/>
    </location>
</feature>
<protein>
    <submittedName>
        <fullName evidence="2">Glycosyl transferase family 2</fullName>
    </submittedName>
</protein>
<dbReference type="RefSeq" id="WP_012780326.1">
    <property type="nucleotide sequence ID" value="NC_013061.1"/>
</dbReference>
<gene>
    <name evidence="2" type="ordered locus">Phep_0147</name>
</gene>
<dbReference type="HOGENOM" id="CLU_025996_0_4_10"/>
<name>C6XYA6_PEDHD</name>
<dbReference type="CAZy" id="GT2">
    <property type="family name" value="Glycosyltransferase Family 2"/>
</dbReference>
<accession>C6XYA6</accession>
<evidence type="ECO:0000259" key="1">
    <source>
        <dbReference type="Pfam" id="PF00535"/>
    </source>
</evidence>
<dbReference type="Pfam" id="PF00535">
    <property type="entry name" value="Glycos_transf_2"/>
    <property type="match status" value="1"/>
</dbReference>
<keyword evidence="3" id="KW-1185">Reference proteome</keyword>
<keyword evidence="2" id="KW-0808">Transferase</keyword>
<proteinExistence type="predicted"/>
<dbReference type="AlphaFoldDB" id="C6XYA6"/>
<dbReference type="GO" id="GO:0016758">
    <property type="term" value="F:hexosyltransferase activity"/>
    <property type="evidence" value="ECO:0007669"/>
    <property type="project" value="UniProtKB-ARBA"/>
</dbReference>
<dbReference type="Proteomes" id="UP000000852">
    <property type="component" value="Chromosome"/>
</dbReference>
<dbReference type="Gene3D" id="3.90.550.10">
    <property type="entry name" value="Spore Coat Polysaccharide Biosynthesis Protein SpsA, Chain A"/>
    <property type="match status" value="1"/>
</dbReference>